<dbReference type="AlphaFoldDB" id="A0A5C6W6G9"/>
<sequence length="341" mass="38316">MEGILFMTEKQTQKLTSSELGMLWSSFIENTASKCFLKYGLSIVEDVEIKEVIKYAFDLSNKNIMQIKSIFENEKIPVPYGFSDSDVNVNAPRLYSDSFLCRYIEFMGRTGEVTYSLAHSTSARKDIRDLFRSYLFESATLFDKAADLLLKKGIFVRSPYIAYPTKNEYVEKENFLAGFLGEKRPLTAIEITHLATNIESNAVGTSFLMGFAQVATSKEVKKYLSKGLEIGKKHIEILAAVLKNDNTASPQTWDGSVPESTVSPFSDKLMLQLILTMNALSLGNYGTSLGGSPRRDIGLHYVRFIGEIGNYANDGTEIMITHGWMEKPPHTVDRQKIIKQN</sequence>
<dbReference type="Gene3D" id="1.20.1260.10">
    <property type="match status" value="2"/>
</dbReference>
<protein>
    <submittedName>
        <fullName evidence="1">DUF3231 family protein</fullName>
    </submittedName>
</protein>
<name>A0A5C6W6G9_9BACI</name>
<evidence type="ECO:0000313" key="1">
    <source>
        <dbReference type="EMBL" id="TXC92923.1"/>
    </source>
</evidence>
<dbReference type="EMBL" id="VOQF01000001">
    <property type="protein sequence ID" value="TXC92923.1"/>
    <property type="molecule type" value="Genomic_DNA"/>
</dbReference>
<gene>
    <name evidence="1" type="ORF">FS935_01645</name>
</gene>
<dbReference type="InterPro" id="IPR021617">
    <property type="entry name" value="DUF3231"/>
</dbReference>
<accession>A0A5C6W6G9</accession>
<dbReference type="Pfam" id="PF11553">
    <property type="entry name" value="DUF3231"/>
    <property type="match status" value="2"/>
</dbReference>
<evidence type="ECO:0000313" key="2">
    <source>
        <dbReference type="Proteomes" id="UP000321363"/>
    </source>
</evidence>
<reference evidence="1 2" key="1">
    <citation type="journal article" date="2005" name="Int. J. Syst. Evol. Microbiol.">
        <title>Bacillus litoralis sp. nov., isolated from a tidal flat of the Yellow Sea in Korea.</title>
        <authorList>
            <person name="Yoon J.H."/>
            <person name="Oh T.K."/>
        </authorList>
    </citation>
    <scope>NUCLEOTIDE SEQUENCE [LARGE SCALE GENOMIC DNA]</scope>
    <source>
        <strain evidence="1 2">SW-211</strain>
    </source>
</reference>
<keyword evidence="2" id="KW-1185">Reference proteome</keyword>
<organism evidence="1 2">
    <name type="scientific">Metabacillus litoralis</name>
    <dbReference type="NCBI Taxonomy" id="152268"/>
    <lineage>
        <taxon>Bacteria</taxon>
        <taxon>Bacillati</taxon>
        <taxon>Bacillota</taxon>
        <taxon>Bacilli</taxon>
        <taxon>Bacillales</taxon>
        <taxon>Bacillaceae</taxon>
        <taxon>Metabacillus</taxon>
    </lineage>
</organism>
<dbReference type="InterPro" id="IPR012347">
    <property type="entry name" value="Ferritin-like"/>
</dbReference>
<dbReference type="Proteomes" id="UP000321363">
    <property type="component" value="Unassembled WGS sequence"/>
</dbReference>
<proteinExistence type="predicted"/>
<comment type="caution">
    <text evidence="1">The sequence shown here is derived from an EMBL/GenBank/DDBJ whole genome shotgun (WGS) entry which is preliminary data.</text>
</comment>